<keyword evidence="3" id="KW-1185">Reference proteome</keyword>
<dbReference type="PANTHER" id="PTHR37296:SF1">
    <property type="entry name" value="CONSERVED VIRULENCE FACTOR B"/>
    <property type="match status" value="1"/>
</dbReference>
<dbReference type="PANTHER" id="PTHR37296">
    <property type="entry name" value="CONSERVED VIRULENCE FACTOR B"/>
    <property type="match status" value="1"/>
</dbReference>
<evidence type="ECO:0000313" key="2">
    <source>
        <dbReference type="EMBL" id="CAB9509464.1"/>
    </source>
</evidence>
<feature type="domain" description="Conserved virulence factor B-like winged helix" evidence="1">
    <location>
        <begin position="189"/>
        <end position="249"/>
    </location>
</feature>
<sequence length="254" mass="28169">MWIRLIAVHRPIRTAVAFVPNTRTPVRRPITAWTSTSYPYPSNHYCHQEPPALTPSLHRLYSSQRRDDLDYTNHNEIIDDEDLPKFNPGEKVLVEVVSFGPLGASVHVVVAGSHAPQDLPPEDAEWPILGVGLITQQELAYFRDSRDTLEVVLGEVLPAYIERIRDTDGKMAIALRAFGGRAKARDVGQQILDVLAESDQGVFPLGDKSSPADIAQQFPGVSKSTFKKALSALYKQGAIDKPQANEIRLLPTEK</sequence>
<protein>
    <submittedName>
        <fullName evidence="2">Rna binding s1</fullName>
    </submittedName>
</protein>
<evidence type="ECO:0000259" key="1">
    <source>
        <dbReference type="Pfam" id="PF17783"/>
    </source>
</evidence>
<name>A0A9N8E0L8_9STRA</name>
<dbReference type="InterPro" id="IPR040764">
    <property type="entry name" value="CvfB_WH"/>
</dbReference>
<comment type="caution">
    <text evidence="2">The sequence shown here is derived from an EMBL/GenBank/DDBJ whole genome shotgun (WGS) entry which is preliminary data.</text>
</comment>
<evidence type="ECO:0000313" key="3">
    <source>
        <dbReference type="Proteomes" id="UP001153069"/>
    </source>
</evidence>
<gene>
    <name evidence="2" type="ORF">SEMRO_390_G133000.1</name>
</gene>
<dbReference type="InterPro" id="IPR036388">
    <property type="entry name" value="WH-like_DNA-bd_sf"/>
</dbReference>
<dbReference type="Pfam" id="PF17783">
    <property type="entry name" value="WHD_CvfB"/>
    <property type="match status" value="1"/>
</dbReference>
<dbReference type="AlphaFoldDB" id="A0A9N8E0L8"/>
<dbReference type="Gene3D" id="1.10.10.10">
    <property type="entry name" value="Winged helix-like DNA-binding domain superfamily/Winged helix DNA-binding domain"/>
    <property type="match status" value="1"/>
</dbReference>
<accession>A0A9N8E0L8</accession>
<dbReference type="InterPro" id="IPR014464">
    <property type="entry name" value="CvfB_fam"/>
</dbReference>
<reference evidence="2" key="1">
    <citation type="submission" date="2020-06" db="EMBL/GenBank/DDBJ databases">
        <authorList>
            <consortium name="Plant Systems Biology data submission"/>
        </authorList>
    </citation>
    <scope>NUCLEOTIDE SEQUENCE</scope>
    <source>
        <strain evidence="2">D6</strain>
    </source>
</reference>
<dbReference type="OrthoDB" id="43714at2759"/>
<organism evidence="2 3">
    <name type="scientific">Seminavis robusta</name>
    <dbReference type="NCBI Taxonomy" id="568900"/>
    <lineage>
        <taxon>Eukaryota</taxon>
        <taxon>Sar</taxon>
        <taxon>Stramenopiles</taxon>
        <taxon>Ochrophyta</taxon>
        <taxon>Bacillariophyta</taxon>
        <taxon>Bacillariophyceae</taxon>
        <taxon>Bacillariophycidae</taxon>
        <taxon>Naviculales</taxon>
        <taxon>Naviculaceae</taxon>
        <taxon>Seminavis</taxon>
    </lineage>
</organism>
<proteinExistence type="predicted"/>
<dbReference type="EMBL" id="CAICTM010000389">
    <property type="protein sequence ID" value="CAB9509464.1"/>
    <property type="molecule type" value="Genomic_DNA"/>
</dbReference>
<dbReference type="Proteomes" id="UP001153069">
    <property type="component" value="Unassembled WGS sequence"/>
</dbReference>